<name>A0A0B1ZMM1_9SPHN</name>
<evidence type="ECO:0000256" key="6">
    <source>
        <dbReference type="ARBA" id="ARBA00022989"/>
    </source>
</evidence>
<feature type="transmembrane region" description="Helical" evidence="10">
    <location>
        <begin position="85"/>
        <end position="109"/>
    </location>
</feature>
<dbReference type="STRING" id="1348853.LK12_13840"/>
<comment type="similarity">
    <text evidence="2 10">Belongs to the MscL family.</text>
</comment>
<keyword evidence="7 10" id="KW-0406">Ion transport</keyword>
<keyword evidence="3 10" id="KW-0813">Transport</keyword>
<dbReference type="InterPro" id="IPR001185">
    <property type="entry name" value="MS_channel"/>
</dbReference>
<dbReference type="InterPro" id="IPR019823">
    <property type="entry name" value="Mechanosensitive_channel_CS"/>
</dbReference>
<dbReference type="GO" id="GO:0008381">
    <property type="term" value="F:mechanosensitive monoatomic ion channel activity"/>
    <property type="evidence" value="ECO:0007669"/>
    <property type="project" value="UniProtKB-UniRule"/>
</dbReference>
<evidence type="ECO:0000256" key="1">
    <source>
        <dbReference type="ARBA" id="ARBA00004651"/>
    </source>
</evidence>
<keyword evidence="9 10" id="KW-0407">Ion channel</keyword>
<dbReference type="GO" id="GO:0005886">
    <property type="term" value="C:plasma membrane"/>
    <property type="evidence" value="ECO:0007669"/>
    <property type="project" value="UniProtKB-SubCell"/>
</dbReference>
<keyword evidence="12" id="KW-1185">Reference proteome</keyword>
<dbReference type="PRINTS" id="PR01264">
    <property type="entry name" value="MECHCHANNEL"/>
</dbReference>
<evidence type="ECO:0000256" key="10">
    <source>
        <dbReference type="HAMAP-Rule" id="MF_00115"/>
    </source>
</evidence>
<comment type="caution">
    <text evidence="11">The sequence shown here is derived from an EMBL/GenBank/DDBJ whole genome shotgun (WGS) entry which is preliminary data.</text>
</comment>
<dbReference type="Proteomes" id="UP000031057">
    <property type="component" value="Unassembled WGS sequence"/>
</dbReference>
<comment type="subcellular location">
    <subcellularLocation>
        <location evidence="10">Cell inner membrane</location>
        <topology evidence="10">Multi-pass membrane protein</topology>
    </subcellularLocation>
    <subcellularLocation>
        <location evidence="1">Cell membrane</location>
        <topology evidence="1">Multi-pass membrane protein</topology>
    </subcellularLocation>
</comment>
<dbReference type="Pfam" id="PF01741">
    <property type="entry name" value="MscL"/>
    <property type="match status" value="1"/>
</dbReference>
<keyword evidence="10" id="KW-0997">Cell inner membrane</keyword>
<feature type="transmembrane region" description="Helical" evidence="10">
    <location>
        <begin position="16"/>
        <end position="34"/>
    </location>
</feature>
<comment type="function">
    <text evidence="10">Channel that opens in response to stretch forces in the membrane lipid bilayer. May participate in the regulation of osmotic pressure changes within the cell.</text>
</comment>
<gene>
    <name evidence="10" type="primary">mscL</name>
    <name evidence="11" type="ORF">LK12_13840</name>
</gene>
<evidence type="ECO:0000256" key="5">
    <source>
        <dbReference type="ARBA" id="ARBA00022692"/>
    </source>
</evidence>
<dbReference type="PROSITE" id="PS01327">
    <property type="entry name" value="MSCL"/>
    <property type="match status" value="1"/>
</dbReference>
<evidence type="ECO:0000256" key="9">
    <source>
        <dbReference type="ARBA" id="ARBA00023303"/>
    </source>
</evidence>
<dbReference type="EMBL" id="JTDI01000003">
    <property type="protein sequence ID" value="KHK91821.1"/>
    <property type="molecule type" value="Genomic_DNA"/>
</dbReference>
<comment type="subunit">
    <text evidence="10">Homopentamer.</text>
</comment>
<keyword evidence="5 10" id="KW-0812">Transmembrane</keyword>
<dbReference type="OrthoDB" id="9810350at2"/>
<organism evidence="11 12">
    <name type="scientific">Novosphingobium malaysiense</name>
    <dbReference type="NCBI Taxonomy" id="1348853"/>
    <lineage>
        <taxon>Bacteria</taxon>
        <taxon>Pseudomonadati</taxon>
        <taxon>Pseudomonadota</taxon>
        <taxon>Alphaproteobacteria</taxon>
        <taxon>Sphingomonadales</taxon>
        <taxon>Sphingomonadaceae</taxon>
        <taxon>Novosphingobium</taxon>
    </lineage>
</organism>
<keyword evidence="6 10" id="KW-1133">Transmembrane helix</keyword>
<dbReference type="InterPro" id="IPR036019">
    <property type="entry name" value="MscL_channel"/>
</dbReference>
<proteinExistence type="inferred from homology"/>
<sequence>MTLFDEFKKFIARGNVLDLAVGVMIGGAFGKIVTSLTENVIMPMIGWLFGDIDFSKHFILLGTIPADYTGSATDYAALKAAGVTMIGYGVLITQIINFLIIAAVLFLLLRSVNRIIEQIEEQKKAAESTAETPGVPTDPQLDVLHEILAELRKSAKT</sequence>
<reference evidence="11 12" key="1">
    <citation type="submission" date="2014-10" db="EMBL/GenBank/DDBJ databases">
        <title>Genome sequence of Novosphingobium malaysiense MUSC 273(T).</title>
        <authorList>
            <person name="Lee L.-H."/>
        </authorList>
    </citation>
    <scope>NUCLEOTIDE SEQUENCE [LARGE SCALE GENOMIC DNA]</scope>
    <source>
        <strain evidence="11 12">MUSC 273</strain>
    </source>
</reference>
<dbReference type="NCBIfam" id="TIGR00220">
    <property type="entry name" value="mscL"/>
    <property type="match status" value="1"/>
</dbReference>
<dbReference type="RefSeq" id="WP_039284730.1">
    <property type="nucleotide sequence ID" value="NZ_JTDI01000003.1"/>
</dbReference>
<evidence type="ECO:0000313" key="12">
    <source>
        <dbReference type="Proteomes" id="UP000031057"/>
    </source>
</evidence>
<dbReference type="HAMAP" id="MF_00115">
    <property type="entry name" value="MscL"/>
    <property type="match status" value="1"/>
</dbReference>
<accession>A0A0B1ZMM1</accession>
<evidence type="ECO:0000256" key="3">
    <source>
        <dbReference type="ARBA" id="ARBA00022448"/>
    </source>
</evidence>
<dbReference type="AlphaFoldDB" id="A0A0B1ZMM1"/>
<evidence type="ECO:0000256" key="4">
    <source>
        <dbReference type="ARBA" id="ARBA00022475"/>
    </source>
</evidence>
<keyword evidence="8 10" id="KW-0472">Membrane</keyword>
<evidence type="ECO:0000256" key="7">
    <source>
        <dbReference type="ARBA" id="ARBA00023065"/>
    </source>
</evidence>
<evidence type="ECO:0000313" key="11">
    <source>
        <dbReference type="EMBL" id="KHK91821.1"/>
    </source>
</evidence>
<evidence type="ECO:0000256" key="2">
    <source>
        <dbReference type="ARBA" id="ARBA00007254"/>
    </source>
</evidence>
<dbReference type="PANTHER" id="PTHR30266:SF2">
    <property type="entry name" value="LARGE-CONDUCTANCE MECHANOSENSITIVE CHANNEL"/>
    <property type="match status" value="1"/>
</dbReference>
<dbReference type="PANTHER" id="PTHR30266">
    <property type="entry name" value="MECHANOSENSITIVE CHANNEL MSCL"/>
    <property type="match status" value="1"/>
</dbReference>
<protein>
    <recommendedName>
        <fullName evidence="10">Large-conductance mechanosensitive channel</fullName>
    </recommendedName>
</protein>
<evidence type="ECO:0000256" key="8">
    <source>
        <dbReference type="ARBA" id="ARBA00023136"/>
    </source>
</evidence>
<dbReference type="Gene3D" id="1.10.1200.120">
    <property type="entry name" value="Large-conductance mechanosensitive channel, MscL, domain 1"/>
    <property type="match status" value="1"/>
</dbReference>
<keyword evidence="4 10" id="KW-1003">Cell membrane</keyword>
<dbReference type="InterPro" id="IPR037673">
    <property type="entry name" value="MSC/AndL"/>
</dbReference>
<dbReference type="SUPFAM" id="SSF81330">
    <property type="entry name" value="Gated mechanosensitive channel"/>
    <property type="match status" value="1"/>
</dbReference>